<name>A0A0A9SNV8_ARUDO</name>
<reference evidence="1" key="2">
    <citation type="journal article" date="2015" name="Data Brief">
        <title>Shoot transcriptome of the giant reed, Arundo donax.</title>
        <authorList>
            <person name="Barrero R.A."/>
            <person name="Guerrero F.D."/>
            <person name="Moolhuijzen P."/>
            <person name="Goolsby J.A."/>
            <person name="Tidwell J."/>
            <person name="Bellgard S.E."/>
            <person name="Bellgard M.I."/>
        </authorList>
    </citation>
    <scope>NUCLEOTIDE SEQUENCE</scope>
    <source>
        <tissue evidence="1">Shoot tissue taken approximately 20 cm above the soil surface</tissue>
    </source>
</reference>
<dbReference type="EMBL" id="GBRH01265266">
    <property type="protein sequence ID" value="JAD32629.1"/>
    <property type="molecule type" value="Transcribed_RNA"/>
</dbReference>
<reference evidence="1" key="1">
    <citation type="submission" date="2014-09" db="EMBL/GenBank/DDBJ databases">
        <authorList>
            <person name="Magalhaes I.L.F."/>
            <person name="Oliveira U."/>
            <person name="Santos F.R."/>
            <person name="Vidigal T.H.D.A."/>
            <person name="Brescovit A.D."/>
            <person name="Santos A.J."/>
        </authorList>
    </citation>
    <scope>NUCLEOTIDE SEQUENCE</scope>
    <source>
        <tissue evidence="1">Shoot tissue taken approximately 20 cm above the soil surface</tissue>
    </source>
</reference>
<proteinExistence type="predicted"/>
<accession>A0A0A9SNV8</accession>
<organism evidence="1">
    <name type="scientific">Arundo donax</name>
    <name type="common">Giant reed</name>
    <name type="synonym">Donax arundinaceus</name>
    <dbReference type="NCBI Taxonomy" id="35708"/>
    <lineage>
        <taxon>Eukaryota</taxon>
        <taxon>Viridiplantae</taxon>
        <taxon>Streptophyta</taxon>
        <taxon>Embryophyta</taxon>
        <taxon>Tracheophyta</taxon>
        <taxon>Spermatophyta</taxon>
        <taxon>Magnoliopsida</taxon>
        <taxon>Liliopsida</taxon>
        <taxon>Poales</taxon>
        <taxon>Poaceae</taxon>
        <taxon>PACMAD clade</taxon>
        <taxon>Arundinoideae</taxon>
        <taxon>Arundineae</taxon>
        <taxon>Arundo</taxon>
    </lineage>
</organism>
<evidence type="ECO:0000313" key="1">
    <source>
        <dbReference type="EMBL" id="JAD32629.1"/>
    </source>
</evidence>
<dbReference type="AlphaFoldDB" id="A0A0A9SNV8"/>
<protein>
    <submittedName>
        <fullName evidence="1">Uncharacterized protein</fullName>
    </submittedName>
</protein>
<sequence length="19" mass="2210">MVGKRAGTSSTLWEAWYYC</sequence>